<dbReference type="InParanoid" id="M4BLL2"/>
<dbReference type="AlphaFoldDB" id="M4BLL2"/>
<dbReference type="VEuPathDB" id="FungiDB:HpaG807297"/>
<name>M4BLL2_HYAAE</name>
<evidence type="ECO:0000313" key="3">
    <source>
        <dbReference type="Proteomes" id="UP000011713"/>
    </source>
</evidence>
<evidence type="ECO:0000256" key="1">
    <source>
        <dbReference type="SAM" id="MobiDB-lite"/>
    </source>
</evidence>
<dbReference type="HOGENOM" id="CLU_2710138_0_0_1"/>
<reference evidence="3" key="1">
    <citation type="journal article" date="2010" name="Science">
        <title>Signatures of adaptation to obligate biotrophy in the Hyaloperonospora arabidopsidis genome.</title>
        <authorList>
            <person name="Baxter L."/>
            <person name="Tripathy S."/>
            <person name="Ishaque N."/>
            <person name="Boot N."/>
            <person name="Cabral A."/>
            <person name="Kemen E."/>
            <person name="Thines M."/>
            <person name="Ah-Fong A."/>
            <person name="Anderson R."/>
            <person name="Badejoko W."/>
            <person name="Bittner-Eddy P."/>
            <person name="Boore J.L."/>
            <person name="Chibucos M.C."/>
            <person name="Coates M."/>
            <person name="Dehal P."/>
            <person name="Delehaunty K."/>
            <person name="Dong S."/>
            <person name="Downton P."/>
            <person name="Dumas B."/>
            <person name="Fabro G."/>
            <person name="Fronick C."/>
            <person name="Fuerstenberg S.I."/>
            <person name="Fulton L."/>
            <person name="Gaulin E."/>
            <person name="Govers F."/>
            <person name="Hughes L."/>
            <person name="Humphray S."/>
            <person name="Jiang R.H."/>
            <person name="Judelson H."/>
            <person name="Kamoun S."/>
            <person name="Kyung K."/>
            <person name="Meijer H."/>
            <person name="Minx P."/>
            <person name="Morris P."/>
            <person name="Nelson J."/>
            <person name="Phuntumart V."/>
            <person name="Qutob D."/>
            <person name="Rehmany A."/>
            <person name="Rougon-Cardoso A."/>
            <person name="Ryden P."/>
            <person name="Torto-Alalibo T."/>
            <person name="Studholme D."/>
            <person name="Wang Y."/>
            <person name="Win J."/>
            <person name="Wood J."/>
            <person name="Clifton S.W."/>
            <person name="Rogers J."/>
            <person name="Van den Ackerveken G."/>
            <person name="Jones J.D."/>
            <person name="McDowell J.M."/>
            <person name="Beynon J."/>
            <person name="Tyler B.M."/>
        </authorList>
    </citation>
    <scope>NUCLEOTIDE SEQUENCE [LARGE SCALE GENOMIC DNA]</scope>
    <source>
        <strain evidence="3">Emoy2</strain>
    </source>
</reference>
<feature type="compositionally biased region" description="Basic residues" evidence="1">
    <location>
        <begin position="41"/>
        <end position="51"/>
    </location>
</feature>
<accession>M4BLL2</accession>
<feature type="region of interest" description="Disordered" evidence="1">
    <location>
        <begin position="35"/>
        <end position="55"/>
    </location>
</feature>
<organism evidence="2 3">
    <name type="scientific">Hyaloperonospora arabidopsidis (strain Emoy2)</name>
    <name type="common">Downy mildew agent</name>
    <name type="synonym">Peronospora arabidopsidis</name>
    <dbReference type="NCBI Taxonomy" id="559515"/>
    <lineage>
        <taxon>Eukaryota</taxon>
        <taxon>Sar</taxon>
        <taxon>Stramenopiles</taxon>
        <taxon>Oomycota</taxon>
        <taxon>Peronosporomycetes</taxon>
        <taxon>Peronosporales</taxon>
        <taxon>Peronosporaceae</taxon>
        <taxon>Hyaloperonospora</taxon>
    </lineage>
</organism>
<keyword evidence="3" id="KW-1185">Reference proteome</keyword>
<dbReference type="EnsemblProtists" id="HpaT807297">
    <property type="protein sequence ID" value="HpaP807297"/>
    <property type="gene ID" value="HpaG807297"/>
</dbReference>
<protein>
    <submittedName>
        <fullName evidence="2">Uncharacterized protein</fullName>
    </submittedName>
</protein>
<dbReference type="Proteomes" id="UP000011713">
    <property type="component" value="Unassembled WGS sequence"/>
</dbReference>
<evidence type="ECO:0000313" key="2">
    <source>
        <dbReference type="EnsemblProtists" id="HpaP807297"/>
    </source>
</evidence>
<sequence>MAIRVKSEERDSVSSSDGSDAEVFRYKIFVTTTNNQVADPRKRRDRSQKTYRKYDRDRAGLSKAYTLLRLEET</sequence>
<dbReference type="EMBL" id="JH598389">
    <property type="status" value="NOT_ANNOTATED_CDS"/>
    <property type="molecule type" value="Genomic_DNA"/>
</dbReference>
<reference evidence="2" key="2">
    <citation type="submission" date="2015-06" db="UniProtKB">
        <authorList>
            <consortium name="EnsemblProtists"/>
        </authorList>
    </citation>
    <scope>IDENTIFICATION</scope>
    <source>
        <strain evidence="2">Emoy2</strain>
    </source>
</reference>
<proteinExistence type="predicted"/>